<feature type="chain" id="PRO_5007829757" evidence="2">
    <location>
        <begin position="33"/>
        <end position="207"/>
    </location>
</feature>
<name>A0A161YFK3_9CELL</name>
<dbReference type="Proteomes" id="UP000076447">
    <property type="component" value="Unassembled WGS sequence"/>
</dbReference>
<feature type="transmembrane region" description="Helical" evidence="1">
    <location>
        <begin position="178"/>
        <end position="199"/>
    </location>
</feature>
<dbReference type="EMBL" id="MAQA01000072">
    <property type="protein sequence ID" value="OCI29499.1"/>
    <property type="molecule type" value="Genomic_DNA"/>
</dbReference>
<proteinExistence type="predicted"/>
<evidence type="ECO:0000256" key="2">
    <source>
        <dbReference type="SAM" id="SignalP"/>
    </source>
</evidence>
<dbReference type="PATRIC" id="fig|43678.3.peg.2629"/>
<keyword evidence="6" id="KW-1185">Reference proteome</keyword>
<keyword evidence="1" id="KW-1133">Transmembrane helix</keyword>
<evidence type="ECO:0000313" key="6">
    <source>
        <dbReference type="Proteomes" id="UP000093412"/>
    </source>
</evidence>
<sequence length="207" mass="20782">MTGRPHRTILLAVLAFVLTTLCLAVTSQPAAAAGDLIEVDPDSVVVEAPAPGRSVEWTMTARNVTDRAVPLTLTAAGLGGALFEGEHPLDVLVVGPEGDVLLEGGDVVGQGDLTVDLPELPAGGEYVVHGRAAMPAEAGDEYRGAEGGVTLRFVATAQSEGEPGAPGIPGGGLAATGAGVMLLATLAVVLIGAGTTAYVSTRKRRTP</sequence>
<accession>A0A161YFK3</accession>
<protein>
    <submittedName>
        <fullName evidence="3">Uncharacterized protein</fullName>
    </submittedName>
</protein>
<gene>
    <name evidence="4" type="ORF">OERS_38130</name>
    <name evidence="3" type="ORF">OJAG_25140</name>
</gene>
<evidence type="ECO:0000256" key="1">
    <source>
        <dbReference type="SAM" id="Phobius"/>
    </source>
</evidence>
<reference evidence="4 6" key="2">
    <citation type="submission" date="2016-06" db="EMBL/GenBank/DDBJ databases">
        <title>Genome sequence of Oerskovia enterophila DSM 43852.</title>
        <authorList>
            <person name="Poehlein A."/>
            <person name="Jag V."/>
            <person name="Bengelsdorf F.R."/>
            <person name="Daniel R."/>
            <person name="Duerre P."/>
        </authorList>
    </citation>
    <scope>NUCLEOTIDE SEQUENCE [LARGE SCALE GENOMIC DNA]</scope>
    <source>
        <strain evidence="4 6">DSM 43852</strain>
    </source>
</reference>
<evidence type="ECO:0000313" key="4">
    <source>
        <dbReference type="EMBL" id="OCI29499.1"/>
    </source>
</evidence>
<keyword evidence="1" id="KW-0472">Membrane</keyword>
<comment type="caution">
    <text evidence="3">The sequence shown here is derived from an EMBL/GenBank/DDBJ whole genome shotgun (WGS) entry which is preliminary data.</text>
</comment>
<evidence type="ECO:0000313" key="3">
    <source>
        <dbReference type="EMBL" id="KZM34708.1"/>
    </source>
</evidence>
<dbReference type="STRING" id="43678.OJAG_25140"/>
<keyword evidence="2" id="KW-0732">Signal</keyword>
<dbReference type="AlphaFoldDB" id="A0A161YFK3"/>
<keyword evidence="1" id="KW-0812">Transmembrane</keyword>
<dbReference type="RefSeq" id="WP_056761668.1">
    <property type="nucleotide sequence ID" value="NZ_JBIVFZ010000008.1"/>
</dbReference>
<feature type="signal peptide" evidence="2">
    <location>
        <begin position="1"/>
        <end position="32"/>
    </location>
</feature>
<evidence type="ECO:0000313" key="5">
    <source>
        <dbReference type="Proteomes" id="UP000076447"/>
    </source>
</evidence>
<organism evidence="3 5">
    <name type="scientific">Oerskovia enterophila</name>
    <dbReference type="NCBI Taxonomy" id="43678"/>
    <lineage>
        <taxon>Bacteria</taxon>
        <taxon>Bacillati</taxon>
        <taxon>Actinomycetota</taxon>
        <taxon>Actinomycetes</taxon>
        <taxon>Micrococcales</taxon>
        <taxon>Cellulomonadaceae</taxon>
        <taxon>Oerskovia</taxon>
    </lineage>
</organism>
<dbReference type="Proteomes" id="UP000093412">
    <property type="component" value="Unassembled WGS sequence"/>
</dbReference>
<dbReference type="EMBL" id="LRIE01000077">
    <property type="protein sequence ID" value="KZM34708.1"/>
    <property type="molecule type" value="Genomic_DNA"/>
</dbReference>
<reference evidence="3 5" key="1">
    <citation type="submission" date="2016-01" db="EMBL/GenBank/DDBJ databases">
        <title>Genome sequence of Oerskovia enterophila VJag, an agar and cellulose degrading bacterium.</title>
        <authorList>
            <person name="Poehlein A."/>
            <person name="Jag V."/>
            <person name="Bengelsdorf F."/>
            <person name="Duerre P."/>
            <person name="Daniel R."/>
        </authorList>
    </citation>
    <scope>NUCLEOTIDE SEQUENCE [LARGE SCALE GENOMIC DNA]</scope>
    <source>
        <strain evidence="3 5">VJag</strain>
    </source>
</reference>